<comment type="caution">
    <text evidence="3">The sequence shown here is derived from an EMBL/GenBank/DDBJ whole genome shotgun (WGS) entry which is preliminary data.</text>
</comment>
<feature type="domain" description="Cas12f1-like TNB" evidence="2">
    <location>
        <begin position="20"/>
        <end position="83"/>
    </location>
</feature>
<dbReference type="Proteomes" id="UP000243376">
    <property type="component" value="Unassembled WGS sequence"/>
</dbReference>
<protein>
    <recommendedName>
        <fullName evidence="2">Cas12f1-like TNB domain-containing protein</fullName>
    </recommendedName>
</protein>
<dbReference type="EMBL" id="PNIQ01000897">
    <property type="protein sequence ID" value="PMP75957.1"/>
    <property type="molecule type" value="Genomic_DNA"/>
</dbReference>
<evidence type="ECO:0000256" key="1">
    <source>
        <dbReference type="ARBA" id="ARBA00023125"/>
    </source>
</evidence>
<keyword evidence="1" id="KW-0238">DNA-binding</keyword>
<dbReference type="InterPro" id="IPR010095">
    <property type="entry name" value="Cas12f1-like_TNB"/>
</dbReference>
<gene>
    <name evidence="3" type="ORF">C0184_13415</name>
</gene>
<evidence type="ECO:0000259" key="2">
    <source>
        <dbReference type="Pfam" id="PF07282"/>
    </source>
</evidence>
<evidence type="ECO:0000313" key="3">
    <source>
        <dbReference type="EMBL" id="PMP75957.1"/>
    </source>
</evidence>
<name>A0A2J6WXM1_9CHLR</name>
<dbReference type="Pfam" id="PF07282">
    <property type="entry name" value="Cas12f1-like_TNB"/>
    <property type="match status" value="1"/>
</dbReference>
<feature type="non-terminal residue" evidence="3">
    <location>
        <position position="1"/>
    </location>
</feature>
<organism evidence="3 4">
    <name type="scientific">Chloroflexus aggregans</name>
    <dbReference type="NCBI Taxonomy" id="152260"/>
    <lineage>
        <taxon>Bacteria</taxon>
        <taxon>Bacillati</taxon>
        <taxon>Chloroflexota</taxon>
        <taxon>Chloroflexia</taxon>
        <taxon>Chloroflexales</taxon>
        <taxon>Chloroflexineae</taxon>
        <taxon>Chloroflexaceae</taxon>
        <taxon>Chloroflexus</taxon>
    </lineage>
</organism>
<dbReference type="AlphaFoldDB" id="A0A2J6WXM1"/>
<dbReference type="GO" id="GO:0003677">
    <property type="term" value="F:DNA binding"/>
    <property type="evidence" value="ECO:0007669"/>
    <property type="project" value="UniProtKB-KW"/>
</dbReference>
<sequence length="119" mass="13396">RDWLHNRQLARAIADIGMHEFKRRLRDQVALSGAMLMEANPWLPSSKTCSGCGTVVKNLPRFVWEWTDGTCGTHHDRDVNAAKILSAWCSRGRVAPEVMPVETGPAVERRRAGIRAFSR</sequence>
<accession>A0A2J6WXM1</accession>
<proteinExistence type="predicted"/>
<evidence type="ECO:0000313" key="4">
    <source>
        <dbReference type="Proteomes" id="UP000243376"/>
    </source>
</evidence>
<reference evidence="3 4" key="1">
    <citation type="submission" date="2018-01" db="EMBL/GenBank/DDBJ databases">
        <title>Metagenomic assembled genomes from two thermal pools in the Uzon Caldera, Kamchatka, Russia.</title>
        <authorList>
            <person name="Wilkins L."/>
            <person name="Ettinger C."/>
        </authorList>
    </citation>
    <scope>NUCLEOTIDE SEQUENCE [LARGE SCALE GENOMIC DNA]</scope>
    <source>
        <strain evidence="3">ZAV-02</strain>
    </source>
</reference>